<comment type="caution">
    <text evidence="2">The sequence shown here is derived from an EMBL/GenBank/DDBJ whole genome shotgun (WGS) entry which is preliminary data.</text>
</comment>
<name>A0A099P1L4_PICKU</name>
<evidence type="ECO:0000259" key="1">
    <source>
        <dbReference type="Pfam" id="PF09159"/>
    </source>
</evidence>
<organism evidence="2 3">
    <name type="scientific">Pichia kudriavzevii</name>
    <name type="common">Yeast</name>
    <name type="synonym">Issatchenkia orientalis</name>
    <dbReference type="NCBI Taxonomy" id="4909"/>
    <lineage>
        <taxon>Eukaryota</taxon>
        <taxon>Fungi</taxon>
        <taxon>Dikarya</taxon>
        <taxon>Ascomycota</taxon>
        <taxon>Saccharomycotina</taxon>
        <taxon>Pichiomycetes</taxon>
        <taxon>Pichiales</taxon>
        <taxon>Pichiaceae</taxon>
        <taxon>Pichia</taxon>
    </lineage>
</organism>
<dbReference type="PANTHER" id="PTHR28072">
    <property type="entry name" value="CRUCIFORM CUTTING ENDONUCLEASE 1, MITOCHONDRIAL-RELATED"/>
    <property type="match status" value="1"/>
</dbReference>
<evidence type="ECO:0000313" key="2">
    <source>
        <dbReference type="EMBL" id="KGK38810.1"/>
    </source>
</evidence>
<reference evidence="3" key="1">
    <citation type="journal article" date="2014" name="Microb. Cell Fact.">
        <title>Exploiting Issatchenkia orientalis SD108 for succinic acid production.</title>
        <authorList>
            <person name="Xiao H."/>
            <person name="Shao Z."/>
            <person name="Jiang Y."/>
            <person name="Dole S."/>
            <person name="Zhao H."/>
        </authorList>
    </citation>
    <scope>NUCLEOTIDE SEQUENCE [LARGE SCALE GENOMIC DNA]</scope>
    <source>
        <strain evidence="3">SD108</strain>
    </source>
</reference>
<dbReference type="PANTHER" id="PTHR28072:SF1">
    <property type="entry name" value="CRUCIFORM CUTTING ENDONUCLEASE 1, MITOCHONDRIAL-RELATED"/>
    <property type="match status" value="1"/>
</dbReference>
<feature type="domain" description="Mitochondrial resolvase Ydc2 catalytic" evidence="1">
    <location>
        <begin position="56"/>
        <end position="319"/>
    </location>
</feature>
<dbReference type="InterPro" id="IPR036397">
    <property type="entry name" value="RNaseH_sf"/>
</dbReference>
<dbReference type="GO" id="GO:0003676">
    <property type="term" value="F:nucleic acid binding"/>
    <property type="evidence" value="ECO:0007669"/>
    <property type="project" value="InterPro"/>
</dbReference>
<dbReference type="Proteomes" id="UP000029867">
    <property type="component" value="Unassembled WGS sequence"/>
</dbReference>
<dbReference type="EMBL" id="JQFK01000015">
    <property type="protein sequence ID" value="KGK38810.1"/>
    <property type="molecule type" value="Genomic_DNA"/>
</dbReference>
<dbReference type="Gene3D" id="3.30.420.10">
    <property type="entry name" value="Ribonuclease H-like superfamily/Ribonuclease H"/>
    <property type="match status" value="1"/>
</dbReference>
<dbReference type="SUPFAM" id="SSF53098">
    <property type="entry name" value="Ribonuclease H-like"/>
    <property type="match status" value="1"/>
</dbReference>
<sequence>MTGLKDLILQEGLKKDFLVRIMRKLGYYHSGLTKGELMDTLVKKIEENDNANGDLVSLDMGLKNMSLARFSNEQGKKPTLIQWFKRDLESGVKVSFHPLKYSHISKEFITTFLIKQGCQTLVFERQRYRTGGSSNVLESTLKTNTIEAMLCMGVSMHNLYHPSKEIQIHSVSPGMMVDYWQSEFSTMLKQEQKKSKEFRVSLTLQMLRDSLSKNKLLPPEIQLASPIMHHRFELSDTILENLSTGLKDDNIKKEWDHIWKFKSLSRKLWELVYFINRFNISPYTVPLDKYWWGSVKGDDLADSLLHGLAYSEYIKAREDFRKNVKEHGQINSYR</sequence>
<accession>A0A099P1L4</accession>
<dbReference type="InterPro" id="IPR012337">
    <property type="entry name" value="RNaseH-like_sf"/>
</dbReference>
<dbReference type="AlphaFoldDB" id="A0A099P1L4"/>
<gene>
    <name evidence="2" type="ORF">JL09_g2038</name>
</gene>
<dbReference type="VEuPathDB" id="FungiDB:C5L36_0B01270"/>
<dbReference type="HOGENOM" id="CLU_819176_0_0_1"/>
<evidence type="ECO:0000313" key="3">
    <source>
        <dbReference type="Proteomes" id="UP000029867"/>
    </source>
</evidence>
<proteinExistence type="predicted"/>
<dbReference type="InterPro" id="IPR039197">
    <property type="entry name" value="Mrs1/Cce1"/>
</dbReference>
<dbReference type="InterPro" id="IPR015242">
    <property type="entry name" value="Ydc2_cat"/>
</dbReference>
<protein>
    <recommendedName>
        <fullName evidence="1">Mitochondrial resolvase Ydc2 catalytic domain-containing protein</fullName>
    </recommendedName>
</protein>
<dbReference type="eggNOG" id="ENOG502S4DK">
    <property type="taxonomic scope" value="Eukaryota"/>
</dbReference>
<dbReference type="Pfam" id="PF09159">
    <property type="entry name" value="Ydc2-catalyt"/>
    <property type="match status" value="1"/>
</dbReference>